<sequence>MLALLGLACGISLTPLNPALANDTQYPQKPISLVIAFPAGTTSDSIGRIFASELSKSMGQPVVVENKPGGNATIAAKHAVKAKPDGYTLFLTTNTSHSAAPWLLKNVGYDPIKDFTAISRIGNIPFILVANNNVSANKVQDLVSLAKQKPGEITYASGNATGILAGATFSNRAGIDMLHVPYKGSPNALTDLMGGRVDVMFNDLPSSLSYIQSNKIKALAVASAKPSAIAPDLESMEMAGINDFDLSAWMGVFGPAEMDPAIVNRLNTELNRIIADPAVYKKLSDMGFDAFGSKPDEFGQFIAAQLDVWGDMIKEAGIEPQ</sequence>
<protein>
    <submittedName>
        <fullName evidence="3">Tripartite tricarboxylate transporter substrate binding protein</fullName>
    </submittedName>
</protein>
<organism evidence="3 4">
    <name type="scientific">Advenella mandrilli</name>
    <dbReference type="NCBI Taxonomy" id="2800330"/>
    <lineage>
        <taxon>Bacteria</taxon>
        <taxon>Pseudomonadati</taxon>
        <taxon>Pseudomonadota</taxon>
        <taxon>Betaproteobacteria</taxon>
        <taxon>Burkholderiales</taxon>
        <taxon>Alcaligenaceae</taxon>
    </lineage>
</organism>
<dbReference type="EMBL" id="JAENGP010000003">
    <property type="protein sequence ID" value="MBK1780216.1"/>
    <property type="molecule type" value="Genomic_DNA"/>
</dbReference>
<dbReference type="Pfam" id="PF03401">
    <property type="entry name" value="TctC"/>
    <property type="match status" value="1"/>
</dbReference>
<dbReference type="Gene3D" id="3.40.190.150">
    <property type="entry name" value="Bordetella uptake gene, domain 1"/>
    <property type="match status" value="1"/>
</dbReference>
<reference evidence="3 4" key="1">
    <citation type="submission" date="2020-12" db="EMBL/GenBank/DDBJ databases">
        <authorList>
            <person name="Lu T."/>
            <person name="Wang Q."/>
            <person name="Han X."/>
        </authorList>
    </citation>
    <scope>NUCLEOTIDE SEQUENCE [LARGE SCALE GENOMIC DNA]</scope>
    <source>
        <strain evidence="3 4">WQ 585</strain>
    </source>
</reference>
<comment type="similarity">
    <text evidence="1">Belongs to the UPF0065 (bug) family.</text>
</comment>
<dbReference type="PANTHER" id="PTHR42928">
    <property type="entry name" value="TRICARBOXYLATE-BINDING PROTEIN"/>
    <property type="match status" value="1"/>
</dbReference>
<dbReference type="PIRSF" id="PIRSF017082">
    <property type="entry name" value="YflP"/>
    <property type="match status" value="1"/>
</dbReference>
<dbReference type="SUPFAM" id="SSF53850">
    <property type="entry name" value="Periplasmic binding protein-like II"/>
    <property type="match status" value="1"/>
</dbReference>
<proteinExistence type="inferred from homology"/>
<evidence type="ECO:0000313" key="3">
    <source>
        <dbReference type="EMBL" id="MBK1780216.1"/>
    </source>
</evidence>
<dbReference type="InterPro" id="IPR005064">
    <property type="entry name" value="BUG"/>
</dbReference>
<keyword evidence="4" id="KW-1185">Reference proteome</keyword>
<dbReference type="PANTHER" id="PTHR42928:SF5">
    <property type="entry name" value="BLR1237 PROTEIN"/>
    <property type="match status" value="1"/>
</dbReference>
<feature type="chain" id="PRO_5046187871" evidence="2">
    <location>
        <begin position="22"/>
        <end position="321"/>
    </location>
</feature>
<dbReference type="CDD" id="cd13578">
    <property type="entry name" value="PBP2_Bug27"/>
    <property type="match status" value="1"/>
</dbReference>
<dbReference type="InterPro" id="IPR042100">
    <property type="entry name" value="Bug_dom1"/>
</dbReference>
<feature type="signal peptide" evidence="2">
    <location>
        <begin position="1"/>
        <end position="21"/>
    </location>
</feature>
<name>A0ABS1E9T1_9BURK</name>
<keyword evidence="2" id="KW-0732">Signal</keyword>
<dbReference type="Proteomes" id="UP000635316">
    <property type="component" value="Unassembled WGS sequence"/>
</dbReference>
<evidence type="ECO:0000256" key="1">
    <source>
        <dbReference type="ARBA" id="ARBA00006987"/>
    </source>
</evidence>
<dbReference type="Gene3D" id="3.40.190.10">
    <property type="entry name" value="Periplasmic binding protein-like II"/>
    <property type="match status" value="1"/>
</dbReference>
<gene>
    <name evidence="3" type="ORF">JHL22_03200</name>
</gene>
<evidence type="ECO:0000313" key="4">
    <source>
        <dbReference type="Proteomes" id="UP000635316"/>
    </source>
</evidence>
<accession>A0ABS1E9T1</accession>
<comment type="caution">
    <text evidence="3">The sequence shown here is derived from an EMBL/GenBank/DDBJ whole genome shotgun (WGS) entry which is preliminary data.</text>
</comment>
<evidence type="ECO:0000256" key="2">
    <source>
        <dbReference type="SAM" id="SignalP"/>
    </source>
</evidence>